<gene>
    <name evidence="2" type="primary">gerPB</name>
    <name evidence="2" type="ORF">PAECIP111894_03140</name>
</gene>
<dbReference type="RefSeq" id="WP_234535363.1">
    <property type="nucleotide sequence ID" value="NZ_CAKMAB010000015.1"/>
</dbReference>
<evidence type="ECO:0000313" key="3">
    <source>
        <dbReference type="Proteomes" id="UP000838749"/>
    </source>
</evidence>
<reference evidence="2" key="1">
    <citation type="submission" date="2021-12" db="EMBL/GenBank/DDBJ databases">
        <authorList>
            <person name="Criscuolo A."/>
        </authorList>
    </citation>
    <scope>NUCLEOTIDE SEQUENCE</scope>
    <source>
        <strain evidence="2">CIP111894</strain>
    </source>
</reference>
<organism evidence="2 3">
    <name type="scientific">Paenibacillus pseudetheri</name>
    <dbReference type="NCBI Taxonomy" id="2897682"/>
    <lineage>
        <taxon>Bacteria</taxon>
        <taxon>Bacillati</taxon>
        <taxon>Bacillota</taxon>
        <taxon>Bacilli</taxon>
        <taxon>Bacillales</taxon>
        <taxon>Paenibacillaceae</taxon>
        <taxon>Paenibacillus</taxon>
    </lineage>
</organism>
<keyword evidence="3" id="KW-1185">Reference proteome</keyword>
<dbReference type="EMBL" id="CAKMAB010000015">
    <property type="protein sequence ID" value="CAH1056985.1"/>
    <property type="molecule type" value="Genomic_DNA"/>
</dbReference>
<sequence>MNITVYQCISVNNLKIGTISNSSVLQIGTSGRINALSHSYQTGDVPKSPPAPIPAVSDSPLVPLPPPTELYTR</sequence>
<dbReference type="Pfam" id="PF10803">
    <property type="entry name" value="GerPB"/>
    <property type="match status" value="1"/>
</dbReference>
<evidence type="ECO:0000313" key="2">
    <source>
        <dbReference type="EMBL" id="CAH1056985.1"/>
    </source>
</evidence>
<accession>A0ABM9BDV4</accession>
<dbReference type="Proteomes" id="UP000838749">
    <property type="component" value="Unassembled WGS sequence"/>
</dbReference>
<feature type="region of interest" description="Disordered" evidence="1">
    <location>
        <begin position="39"/>
        <end position="73"/>
    </location>
</feature>
<feature type="compositionally biased region" description="Pro residues" evidence="1">
    <location>
        <begin position="62"/>
        <end position="73"/>
    </location>
</feature>
<proteinExistence type="predicted"/>
<name>A0ABM9BDV4_9BACL</name>
<evidence type="ECO:0000256" key="1">
    <source>
        <dbReference type="SAM" id="MobiDB-lite"/>
    </source>
</evidence>
<comment type="caution">
    <text evidence="2">The sequence shown here is derived from an EMBL/GenBank/DDBJ whole genome shotgun (WGS) entry which is preliminary data.</text>
</comment>
<protein>
    <submittedName>
        <fullName evidence="2">Spore germination protein GerPB</fullName>
    </submittedName>
</protein>
<dbReference type="InterPro" id="IPR024255">
    <property type="entry name" value="GerPB"/>
</dbReference>